<dbReference type="Gene3D" id="3.40.190.120">
    <property type="entry name" value="Osmoprotection protein (prox), domain 2"/>
    <property type="match status" value="1"/>
</dbReference>
<evidence type="ECO:0000256" key="1">
    <source>
        <dbReference type="SAM" id="SignalP"/>
    </source>
</evidence>
<dbReference type="InterPro" id="IPR007210">
    <property type="entry name" value="ABC_Gly_betaine_transp_sub-bd"/>
</dbReference>
<dbReference type="SUPFAM" id="SSF53850">
    <property type="entry name" value="Periplasmic binding protein-like II"/>
    <property type="match status" value="1"/>
</dbReference>
<dbReference type="PANTHER" id="PTHR30024:SF44">
    <property type="entry name" value="CHOLINE-BINDING PROTEIN"/>
    <property type="match status" value="1"/>
</dbReference>
<gene>
    <name evidence="3" type="ORF">QR721_09780</name>
</gene>
<reference evidence="3" key="1">
    <citation type="submission" date="2023-06" db="EMBL/GenBank/DDBJ databases">
        <title>A Treasure from Seagulls: Isolation and Description of Aciduricobacillus qingdaonensis gen. nov., sp. nov., a Rare Obligately Uric Acid-utilizing Member in the Family Bacillaceae.</title>
        <authorList>
            <person name="Liu W."/>
            <person name="Wang B."/>
        </authorList>
    </citation>
    <scope>NUCLEOTIDE SEQUENCE</scope>
    <source>
        <strain evidence="3">44XB</strain>
    </source>
</reference>
<keyword evidence="4" id="KW-1185">Reference proteome</keyword>
<feature type="domain" description="ABC-type glycine betaine transport system substrate-binding" evidence="2">
    <location>
        <begin position="33"/>
        <end position="297"/>
    </location>
</feature>
<dbReference type="EMBL" id="CP129113">
    <property type="protein sequence ID" value="WLV23923.1"/>
    <property type="molecule type" value="Genomic_DNA"/>
</dbReference>
<dbReference type="RefSeq" id="WP_348026427.1">
    <property type="nucleotide sequence ID" value="NZ_CP129113.1"/>
</dbReference>
<proteinExistence type="predicted"/>
<dbReference type="PANTHER" id="PTHR30024">
    <property type="entry name" value="ALIPHATIC SULFONATES-BINDING PROTEIN-RELATED"/>
    <property type="match status" value="1"/>
</dbReference>
<evidence type="ECO:0000313" key="3">
    <source>
        <dbReference type="EMBL" id="WLV23923.1"/>
    </source>
</evidence>
<dbReference type="Proteomes" id="UP001180087">
    <property type="component" value="Chromosome"/>
</dbReference>
<dbReference type="Pfam" id="PF04069">
    <property type="entry name" value="OpuAC"/>
    <property type="match status" value="1"/>
</dbReference>
<name>A0ABY9KSW7_9BACI</name>
<feature type="signal peptide" evidence="1">
    <location>
        <begin position="1"/>
        <end position="25"/>
    </location>
</feature>
<organism evidence="3 4">
    <name type="scientific">Aciduricibacillus chroicocephali</name>
    <dbReference type="NCBI Taxonomy" id="3054939"/>
    <lineage>
        <taxon>Bacteria</taxon>
        <taxon>Bacillati</taxon>
        <taxon>Bacillota</taxon>
        <taxon>Bacilli</taxon>
        <taxon>Bacillales</taxon>
        <taxon>Bacillaceae</taxon>
        <taxon>Aciduricibacillus</taxon>
    </lineage>
</organism>
<feature type="chain" id="PRO_5047313638" evidence="1">
    <location>
        <begin position="26"/>
        <end position="304"/>
    </location>
</feature>
<evidence type="ECO:0000313" key="4">
    <source>
        <dbReference type="Proteomes" id="UP001180087"/>
    </source>
</evidence>
<keyword evidence="1" id="KW-0732">Signal</keyword>
<evidence type="ECO:0000259" key="2">
    <source>
        <dbReference type="Pfam" id="PF04069"/>
    </source>
</evidence>
<dbReference type="PROSITE" id="PS51257">
    <property type="entry name" value="PROKAR_LIPOPROTEIN"/>
    <property type="match status" value="1"/>
</dbReference>
<accession>A0ABY9KSW7</accession>
<sequence length="304" mass="33949">MRIKKTGMALMLAGIVLLTSGCALPGLGGAAGDTVKIGTQSISESQIMGEIIRQLIEHETDIHVDMVNNLGSSIVQHKALVNKDIDIASVLYTGTSLTGPLGMKAVKDPDEALKTVQKGYKERFNLKWFNSYGFSNTYAFAMRKGEAKKRGIKTVSDLEKYKDGLKLGVDTSWLQRKGDGYKGFVKHYGFDFDNKYPMQIGLVYQALKNHKMDVVLAYSTDGRIPAYNLALLKDDKRFFPPYDGSPVARNEVLKKHPELAPLLERLAGKIDTNTMQQLNYEADGKKREPSRIAKEFLVKNNYFK</sequence>
<dbReference type="Gene3D" id="3.40.190.10">
    <property type="entry name" value="Periplasmic binding protein-like II"/>
    <property type="match status" value="1"/>
</dbReference>
<dbReference type="CDD" id="cd13608">
    <property type="entry name" value="PBP2_OpuCC_like"/>
    <property type="match status" value="1"/>
</dbReference>
<protein>
    <submittedName>
        <fullName evidence="3">Osmoprotectant ABC transporter substrate-binding protein</fullName>
    </submittedName>
</protein>